<dbReference type="AlphaFoldDB" id="A0AAG2TU99"/>
<feature type="region of interest" description="Disordered" evidence="1">
    <location>
        <begin position="55"/>
        <end position="211"/>
    </location>
</feature>
<keyword evidence="3" id="KW-1185">Reference proteome</keyword>
<accession>A0AAG2TU99</accession>
<evidence type="ECO:0000313" key="2">
    <source>
        <dbReference type="Ensembl" id="ENSP00000500130.1"/>
    </source>
</evidence>
<proteinExistence type="predicted"/>
<dbReference type="Proteomes" id="UP000005640">
    <property type="component" value="Unplaced"/>
</dbReference>
<dbReference type="Ensembl" id="ENST00000672914.1">
    <property type="protein sequence ID" value="ENSP00000500130.1"/>
    <property type="gene ID" value="ENSG00000288249.1"/>
</dbReference>
<evidence type="ECO:0000256" key="1">
    <source>
        <dbReference type="SAM" id="MobiDB-lite"/>
    </source>
</evidence>
<sequence>MHFQPAWAPELQPPSACRQQPPGNSRARPHSPHLGSRAKCPCGCGQARRSVLQQLHRGGNRPSAPSPVAAEGPWIETWSSDRGGAGPGQGLAGSQARGTRDPEAAQGMLHHLGTQLQAPGDSQAGWRAQPRRTGARCRRGCDQARRSAQGRLHRGRNRPSAPSPVAADGRWGGPDLSSEEERGRSHGQAGPQAGRNARLRFRDVPRQPRRTCKPAAPVSLCDSLRNHQTLFHSKCIIFYS</sequence>
<gene>
    <name evidence="2" type="primary">LOC124907096</name>
</gene>
<evidence type="ECO:0000313" key="3">
    <source>
        <dbReference type="Proteomes" id="UP000005640"/>
    </source>
</evidence>
<dbReference type="Ensembl" id="ENST00000673086.1">
    <property type="protein sequence ID" value="ENSP00000500565.1"/>
    <property type="gene ID" value="ENSG00000288184.1"/>
</dbReference>
<feature type="compositionally biased region" description="Basic residues" evidence="1">
    <location>
        <begin position="129"/>
        <end position="138"/>
    </location>
</feature>
<name>A0AAG2TU99_HUMAN</name>
<feature type="region of interest" description="Disordered" evidence="1">
    <location>
        <begin position="1"/>
        <end position="40"/>
    </location>
</feature>
<organism evidence="2 3">
    <name type="scientific">Homo sapiens</name>
    <name type="common">Human</name>
    <dbReference type="NCBI Taxonomy" id="9606"/>
    <lineage>
        <taxon>Eukaryota</taxon>
        <taxon>Metazoa</taxon>
        <taxon>Chordata</taxon>
        <taxon>Craniata</taxon>
        <taxon>Vertebrata</taxon>
        <taxon>Euteleostomi</taxon>
        <taxon>Mammalia</taxon>
        <taxon>Eutheria</taxon>
        <taxon>Euarchontoglires</taxon>
        <taxon>Primates</taxon>
        <taxon>Haplorrhini</taxon>
        <taxon>Catarrhini</taxon>
        <taxon>Hominidae</taxon>
        <taxon>Homo</taxon>
    </lineage>
</organism>
<dbReference type="GeneCards" id="LOC124907096"/>
<protein>
    <submittedName>
        <fullName evidence="2">Uncharacterized protein</fullName>
    </submittedName>
</protein>
<reference evidence="2" key="1">
    <citation type="submission" date="2025-05" db="UniProtKB">
        <authorList>
            <consortium name="Ensembl"/>
        </authorList>
    </citation>
    <scope>IDENTIFICATION</scope>
</reference>
<dbReference type="Ensembl" id="ENST00000673060.1">
    <property type="protein sequence ID" value="ENSP00000500024.1"/>
    <property type="gene ID" value="ENSG00000288249.1"/>
</dbReference>
<dbReference type="Ensembl" id="ENST00000671778.1">
    <property type="protein sequence ID" value="ENSP00000500671.1"/>
    <property type="gene ID" value="ENSG00000288184.1"/>
</dbReference>